<reference evidence="1 2" key="1">
    <citation type="journal article" date="2014" name="Genome Announc.">
        <title>Draft Genome Sequences of Marine Flavobacterium Nonlabens Strains NR17, NR24, NR27, NR32, NR33, and Ara13.</title>
        <authorList>
            <person name="Nakanishi M."/>
            <person name="Meirelles P."/>
            <person name="Suzuki R."/>
            <person name="Takatani N."/>
            <person name="Mino S."/>
            <person name="Suda W."/>
            <person name="Oshima K."/>
            <person name="Hattori M."/>
            <person name="Ohkuma M."/>
            <person name="Hosokawa M."/>
            <person name="Miyashita K."/>
            <person name="Thompson F.L."/>
            <person name="Niwa A."/>
            <person name="Sawabe T."/>
            <person name="Sawabe T."/>
        </authorList>
    </citation>
    <scope>NUCLEOTIDE SEQUENCE [LARGE SCALE GENOMIC DNA]</scope>
    <source>
        <strain evidence="2">JCM19296</strain>
    </source>
</reference>
<dbReference type="Gene3D" id="3.30.1150.10">
    <property type="match status" value="1"/>
</dbReference>
<dbReference type="EMBL" id="BBLG01000001">
    <property type="protein sequence ID" value="GAK74429.1"/>
    <property type="molecule type" value="Genomic_DNA"/>
</dbReference>
<dbReference type="Proteomes" id="UP000028980">
    <property type="component" value="Unassembled WGS sequence"/>
</dbReference>
<comment type="caution">
    <text evidence="1">The sequence shown here is derived from an EMBL/GenBank/DDBJ whole genome shotgun (WGS) entry which is preliminary data.</text>
</comment>
<evidence type="ECO:0000313" key="2">
    <source>
        <dbReference type="Proteomes" id="UP000028980"/>
    </source>
</evidence>
<gene>
    <name evidence="1" type="ORF">JCM19296_7</name>
</gene>
<sequence length="324" mass="36887">MGKYYSLRIPEPCHEDWNLMTPSDKGRFCSSCDKTVIDFTVMSDYEIKDFLMMNYGKKLCGHVKKSQLDLIHIKVPVEALNTYRLGSRSFLLALLIVMGTTLMSCKDSYGKRQKIDQVEVVDSLETPVFLLGVMPPPPKRLECGLPLTKKEDSLIQLKNHETIVNDEGIIGGLKVPPPPPTLDGEIITIEGDMVWDIPEIPTVPFSIIQNPPKFPNTPKNLDKEDEKEYFNTQIQKHITDNFNKKIIDTTIQGLQKANVIFTIDTKGNLIDLFVKAPYKEFENEARRVVNILPQFLPATNNQGKMVKVYYSLPIYYKKESSVID</sequence>
<dbReference type="SUPFAM" id="SSF74653">
    <property type="entry name" value="TolA/TonB C-terminal domain"/>
    <property type="match status" value="1"/>
</dbReference>
<protein>
    <submittedName>
        <fullName evidence="1">Uncharacterized protein</fullName>
    </submittedName>
</protein>
<organism evidence="1 2">
    <name type="scientific">Nonlabens ulvanivorans</name>
    <name type="common">Persicivirga ulvanivorans</name>
    <dbReference type="NCBI Taxonomy" id="906888"/>
    <lineage>
        <taxon>Bacteria</taxon>
        <taxon>Pseudomonadati</taxon>
        <taxon>Bacteroidota</taxon>
        <taxon>Flavobacteriia</taxon>
        <taxon>Flavobacteriales</taxon>
        <taxon>Flavobacteriaceae</taxon>
        <taxon>Nonlabens</taxon>
    </lineage>
</organism>
<accession>A0A081D683</accession>
<proteinExistence type="predicted"/>
<name>A0A081D683_NONUL</name>
<evidence type="ECO:0000313" key="1">
    <source>
        <dbReference type="EMBL" id="GAK74429.1"/>
    </source>
</evidence>
<dbReference type="AlphaFoldDB" id="A0A081D683"/>